<name>A0A934VMQ8_9BACT</name>
<dbReference type="AlphaFoldDB" id="A0A934VMQ8"/>
<evidence type="ECO:0000259" key="1">
    <source>
        <dbReference type="Pfam" id="PF04101"/>
    </source>
</evidence>
<dbReference type="Proteomes" id="UP000617628">
    <property type="component" value="Unassembled WGS sequence"/>
</dbReference>
<dbReference type="InterPro" id="IPR007235">
    <property type="entry name" value="Glyco_trans_28_C"/>
</dbReference>
<sequence length="400" mass="45983">MEGLRILVLTSSTGGGHDARATAFRRWVRELYGWQVDVRVESMLEDSSRVARFGVNFYNFIQRHAPWFHHPYYLLIEGLSFLNKKSVTLGNKYYSSVLKSYRPHLVFSVHDCLNRGYFQEARKVLGGKVRCATYCSEFSGGYGYSRNWVEPTVDLYVSRTETAKDYAVKKLGLDAEKIAVRGQFLMPRIYREVLTPIERHRFITERLGLRSDRRIVFLTTGGAGANNHIALLDVLKHHKEKYQAVVVCGRNQKAFLEATRWKEKNPDFSCNITGYTNEIHLYMQAADFVVTRGGTTTCAEALHFECPIVFNGFGGVMPQEKLTVKYFMQDDAAVKISKPEDFEALLADWFRSSGKFCELKRRFSKMRFSDDPRDTIRLLVDLARETATEKERPVLKVVGE</sequence>
<dbReference type="EMBL" id="JAENIL010000002">
    <property type="protein sequence ID" value="MBK1875437.1"/>
    <property type="molecule type" value="Genomic_DNA"/>
</dbReference>
<keyword evidence="3" id="KW-1185">Reference proteome</keyword>
<proteinExistence type="predicted"/>
<dbReference type="PANTHER" id="PTHR43025:SF3">
    <property type="entry name" value="MONOGALACTOSYLDIACYLGLYCEROL SYNTHASE 1, CHLOROPLASTIC"/>
    <property type="match status" value="1"/>
</dbReference>
<evidence type="ECO:0000313" key="2">
    <source>
        <dbReference type="EMBL" id="MBK1875437.1"/>
    </source>
</evidence>
<protein>
    <recommendedName>
        <fullName evidence="1">Glycosyl transferase family 28 C-terminal domain-containing protein</fullName>
    </recommendedName>
</protein>
<reference evidence="2" key="1">
    <citation type="submission" date="2021-01" db="EMBL/GenBank/DDBJ databases">
        <title>Modified the classification status of verrucomicrobia.</title>
        <authorList>
            <person name="Feng X."/>
        </authorList>
    </citation>
    <scope>NUCLEOTIDE SEQUENCE</scope>
    <source>
        <strain evidence="2">KCTC 13126</strain>
    </source>
</reference>
<evidence type="ECO:0000313" key="3">
    <source>
        <dbReference type="Proteomes" id="UP000617628"/>
    </source>
</evidence>
<dbReference type="PANTHER" id="PTHR43025">
    <property type="entry name" value="MONOGALACTOSYLDIACYLGLYCEROL SYNTHASE"/>
    <property type="match status" value="1"/>
</dbReference>
<dbReference type="GO" id="GO:0016758">
    <property type="term" value="F:hexosyltransferase activity"/>
    <property type="evidence" value="ECO:0007669"/>
    <property type="project" value="InterPro"/>
</dbReference>
<dbReference type="InterPro" id="IPR050519">
    <property type="entry name" value="Glycosyltransf_28_UgtP"/>
</dbReference>
<dbReference type="SUPFAM" id="SSF53756">
    <property type="entry name" value="UDP-Glycosyltransferase/glycogen phosphorylase"/>
    <property type="match status" value="1"/>
</dbReference>
<gene>
    <name evidence="2" type="ORF">JIN87_01085</name>
</gene>
<comment type="caution">
    <text evidence="2">The sequence shown here is derived from an EMBL/GenBank/DDBJ whole genome shotgun (WGS) entry which is preliminary data.</text>
</comment>
<organism evidence="2 3">
    <name type="scientific">Pelagicoccus mobilis</name>
    <dbReference type="NCBI Taxonomy" id="415221"/>
    <lineage>
        <taxon>Bacteria</taxon>
        <taxon>Pseudomonadati</taxon>
        <taxon>Verrucomicrobiota</taxon>
        <taxon>Opitutia</taxon>
        <taxon>Puniceicoccales</taxon>
        <taxon>Pelagicoccaceae</taxon>
        <taxon>Pelagicoccus</taxon>
    </lineage>
</organism>
<dbReference type="Gene3D" id="3.40.50.2000">
    <property type="entry name" value="Glycogen Phosphorylase B"/>
    <property type="match status" value="1"/>
</dbReference>
<dbReference type="RefSeq" id="WP_200353655.1">
    <property type="nucleotide sequence ID" value="NZ_JAENIL010000002.1"/>
</dbReference>
<feature type="domain" description="Glycosyl transferase family 28 C-terminal" evidence="1">
    <location>
        <begin position="216"/>
        <end position="310"/>
    </location>
</feature>
<accession>A0A934VMQ8</accession>
<dbReference type="Pfam" id="PF04101">
    <property type="entry name" value="Glyco_tran_28_C"/>
    <property type="match status" value="1"/>
</dbReference>